<dbReference type="PROSITE" id="PS50010">
    <property type="entry name" value="DH_2"/>
    <property type="match status" value="1"/>
</dbReference>
<dbReference type="SMART" id="SM00233">
    <property type="entry name" value="PH"/>
    <property type="match status" value="1"/>
</dbReference>
<dbReference type="VEuPathDB" id="AmoebaDB:DICPUDRAFT_27726"/>
<dbReference type="SUPFAM" id="SSF48065">
    <property type="entry name" value="DBL homology domain (DH-domain)"/>
    <property type="match status" value="1"/>
</dbReference>
<feature type="compositionally biased region" description="Low complexity" evidence="1">
    <location>
        <begin position="59"/>
        <end position="79"/>
    </location>
</feature>
<evidence type="ECO:0000259" key="4">
    <source>
        <dbReference type="PROSITE" id="PS50021"/>
    </source>
</evidence>
<organism evidence="5 6">
    <name type="scientific">Dictyostelium purpureum</name>
    <name type="common">Slime mold</name>
    <dbReference type="NCBI Taxonomy" id="5786"/>
    <lineage>
        <taxon>Eukaryota</taxon>
        <taxon>Amoebozoa</taxon>
        <taxon>Evosea</taxon>
        <taxon>Eumycetozoa</taxon>
        <taxon>Dictyostelia</taxon>
        <taxon>Dictyosteliales</taxon>
        <taxon>Dictyosteliaceae</taxon>
        <taxon>Dictyostelium</taxon>
    </lineage>
</organism>
<dbReference type="GO" id="GO:0051015">
    <property type="term" value="F:actin filament binding"/>
    <property type="evidence" value="ECO:0000318"/>
    <property type="project" value="GO_Central"/>
</dbReference>
<feature type="compositionally biased region" description="Low complexity" evidence="1">
    <location>
        <begin position="940"/>
        <end position="962"/>
    </location>
</feature>
<sequence length="1161" mass="132068">MFSNFFGSSSKRNTIATQQSSKSNSNGNNSTTNNKQTQDDKPTSNSLPKSIQLNNSNGNNFLTSPSNSSPPSLRNSSNNSFTISPSSSFSGISSSSFLTTQHQGVITSLQMKPSCTNLTDDVENKKKQKYDPTLEQTARKWVSDVLEIGELDPEVSFFEHFKSGVLLCKLVNKLKPGVVKKINESTISFKQLENIENYLKACTHLGLQSVNLFNSIDLFENKDITLVIRNIVVLGKHAAKIETYTGIHLAGEKKNIKITTTPVSPLFSANNSINSNNNNSLNNSLSPNRNNISPPSTISNSSSNVLSKSTNGQKKAKWRKSVKIPAVSSLNSDIRTKEAFKYSPELQKSAQDWIEEVTNEKFKLPFASSLKDGILLCKIINIIIPKTILFINNGNSSFKKMENIGHYLNGCLAVGLKKTDLFDTPDLFEEKNINLVISNIHVLANHVSKFHSHLKLPSIKKDSGLNHTNSPLKLYSSIIHSRFGNTTSTVTQSQIEDAQDLMDWINGHLKAYHHLQVRDIGSDLCNGVTLLTLLEEITQQKVGIFTKEPVLPWHFMQNICLLLNFLRDNSVHSVSELSPHDLFNGDCSSICKVVRLIRDHFDRDHLFKSIPMDTRRQKVIEEIISTEQSYVKSLGTVYNSLIIPLHNSLDTLNPILTKDEIFSIFGNWEILLRSHVSLLNEFKSKLQLNNDIENLTNIVFNSNITIGDLFLEKCEFLKDNYANYINNYDNSYQRIKRLRKGNSIFDEIVNTFEIFQDSNNGLDLYSYLIMPIQRIPRYLLLLKELIKYTPMNHPDYQMLINAKENIKRVADHVNESKMVVENKRKISSIQESISQIPFNLMDKERTYIREGFLEIEDTFKKDSYFFLFSDILLYVKYKPSEETGKEFKFKEIFYLDQVVDVSDILSEDEECIDENSSINGNIGSGGEFTSGDEDQYLRKSCNSNSNNSNSNRSGNTPNSNSSEPKYSFEIETNDFCLTLLAESHNEKIDWMEDLRSCLQHQLIKDEDQLSDLSIISEDEDGDQSSNLNSINSPVFSNNSNNNESCKLEVKFNNNLNINGEEFEQDQQDQDQLEEDYDENSNISYSEEEEEEEINQDDTFDGNDLHKIKNIDGFKKVHRRLESEDTISDTESEELRILRKKKLPISSSKRISFSEKVQTIDR</sequence>
<keyword evidence="6" id="KW-1185">Reference proteome</keyword>
<feature type="domain" description="DH" evidence="3">
    <location>
        <begin position="615"/>
        <end position="816"/>
    </location>
</feature>
<accession>F0ZAM1</accession>
<dbReference type="InterPro" id="IPR035899">
    <property type="entry name" value="DBL_dom_sf"/>
</dbReference>
<dbReference type="SMART" id="SM00325">
    <property type="entry name" value="RhoGEF"/>
    <property type="match status" value="1"/>
</dbReference>
<dbReference type="InterPro" id="IPR003096">
    <property type="entry name" value="SM22_calponin"/>
</dbReference>
<dbReference type="InterPro" id="IPR001849">
    <property type="entry name" value="PH_domain"/>
</dbReference>
<evidence type="ECO:0000259" key="2">
    <source>
        <dbReference type="PROSITE" id="PS50003"/>
    </source>
</evidence>
<evidence type="ECO:0000256" key="1">
    <source>
        <dbReference type="SAM" id="MobiDB-lite"/>
    </source>
</evidence>
<evidence type="ECO:0000313" key="6">
    <source>
        <dbReference type="Proteomes" id="UP000001064"/>
    </source>
</evidence>
<dbReference type="InterPro" id="IPR036872">
    <property type="entry name" value="CH_dom_sf"/>
</dbReference>
<dbReference type="CDD" id="cd00160">
    <property type="entry name" value="RhoGEF"/>
    <property type="match status" value="1"/>
</dbReference>
<dbReference type="GO" id="GO:0051764">
    <property type="term" value="P:actin crosslink formation"/>
    <property type="evidence" value="ECO:0000318"/>
    <property type="project" value="GO_Central"/>
</dbReference>
<dbReference type="PROSITE" id="PS00741">
    <property type="entry name" value="DH_1"/>
    <property type="match status" value="1"/>
</dbReference>
<dbReference type="InterPro" id="IPR001715">
    <property type="entry name" value="CH_dom"/>
</dbReference>
<feature type="compositionally biased region" description="Polar residues" evidence="1">
    <location>
        <begin position="1"/>
        <end position="16"/>
    </location>
</feature>
<feature type="region of interest" description="Disordered" evidence="1">
    <location>
        <begin position="1"/>
        <end position="79"/>
    </location>
</feature>
<feature type="compositionally biased region" description="Acidic residues" evidence="1">
    <location>
        <begin position="1063"/>
        <end position="1078"/>
    </location>
</feature>
<feature type="region of interest" description="Disordered" evidence="1">
    <location>
        <begin position="1018"/>
        <end position="1039"/>
    </location>
</feature>
<dbReference type="PRINTS" id="PR00888">
    <property type="entry name" value="SM22CALPONIN"/>
</dbReference>
<feature type="domain" description="Calponin-homology (CH)" evidence="4">
    <location>
        <begin position="495"/>
        <end position="602"/>
    </location>
</feature>
<feature type="domain" description="Calponin-homology (CH)" evidence="4">
    <location>
        <begin position="132"/>
        <end position="239"/>
    </location>
</feature>
<dbReference type="Gene3D" id="1.10.418.10">
    <property type="entry name" value="Calponin-like domain"/>
    <property type="match status" value="3"/>
</dbReference>
<dbReference type="OrthoDB" id="18921at2759"/>
<dbReference type="KEGG" id="dpp:DICPUDRAFT_27726"/>
<dbReference type="InterPro" id="IPR000219">
    <property type="entry name" value="DH_dom"/>
</dbReference>
<dbReference type="InterPro" id="IPR011993">
    <property type="entry name" value="PH-like_dom_sf"/>
</dbReference>
<dbReference type="eggNOG" id="KOG2046">
    <property type="taxonomic scope" value="Eukaryota"/>
</dbReference>
<feature type="domain" description="PH" evidence="2">
    <location>
        <begin position="846"/>
        <end position="999"/>
    </location>
</feature>
<dbReference type="eggNOG" id="KOG3522">
    <property type="taxonomic scope" value="Eukaryota"/>
</dbReference>
<evidence type="ECO:0000259" key="3">
    <source>
        <dbReference type="PROSITE" id="PS50010"/>
    </source>
</evidence>
<dbReference type="PANTHER" id="PTHR12673">
    <property type="entry name" value="FACIOGENITAL DYSPLASIA PROTEIN"/>
    <property type="match status" value="1"/>
</dbReference>
<proteinExistence type="predicted"/>
<feature type="compositionally biased region" description="Acidic residues" evidence="1">
    <location>
        <begin position="1085"/>
        <end position="1100"/>
    </location>
</feature>
<name>F0ZAM1_DICPU</name>
<dbReference type="GO" id="GO:0006887">
    <property type="term" value="P:exocytosis"/>
    <property type="evidence" value="ECO:0007669"/>
    <property type="project" value="EnsemblProtists"/>
</dbReference>
<dbReference type="GO" id="GO:0005770">
    <property type="term" value="C:late endosome"/>
    <property type="evidence" value="ECO:0007669"/>
    <property type="project" value="EnsemblProtists"/>
</dbReference>
<dbReference type="Proteomes" id="UP000001064">
    <property type="component" value="Unassembled WGS sequence"/>
</dbReference>
<dbReference type="InParanoid" id="F0ZAM1"/>
<dbReference type="Pfam" id="PF00307">
    <property type="entry name" value="CH"/>
    <property type="match status" value="3"/>
</dbReference>
<gene>
    <name evidence="5" type="ORF">DICPUDRAFT_27726</name>
</gene>
<dbReference type="Gene3D" id="1.20.900.10">
    <property type="entry name" value="Dbl homology (DH) domain"/>
    <property type="match status" value="1"/>
</dbReference>
<feature type="region of interest" description="Disordered" evidence="1">
    <location>
        <begin position="933"/>
        <end position="965"/>
    </location>
</feature>
<protein>
    <recommendedName>
        <fullName evidence="7">Pleckstrin domain-containing protein</fullName>
    </recommendedName>
</protein>
<dbReference type="AlphaFoldDB" id="F0ZAM1"/>
<dbReference type="SUPFAM" id="SSF50729">
    <property type="entry name" value="PH domain-like"/>
    <property type="match status" value="1"/>
</dbReference>
<dbReference type="InterPro" id="IPR001331">
    <property type="entry name" value="GDS_CDC24_CS"/>
</dbReference>
<evidence type="ECO:0008006" key="7">
    <source>
        <dbReference type="Google" id="ProtNLM"/>
    </source>
</evidence>
<dbReference type="GO" id="GO:0005938">
    <property type="term" value="C:cell cortex"/>
    <property type="evidence" value="ECO:0007669"/>
    <property type="project" value="EnsemblProtists"/>
</dbReference>
<feature type="compositionally biased region" description="Polar residues" evidence="1">
    <location>
        <begin position="43"/>
        <end position="58"/>
    </location>
</feature>
<feature type="domain" description="Calponin-homology (CH)" evidence="4">
    <location>
        <begin position="344"/>
        <end position="451"/>
    </location>
</feature>
<dbReference type="GO" id="GO:0035556">
    <property type="term" value="P:intracellular signal transduction"/>
    <property type="evidence" value="ECO:0007669"/>
    <property type="project" value="InterPro"/>
</dbReference>
<dbReference type="OMA" id="LYSYLIM"/>
<reference evidence="6" key="1">
    <citation type="journal article" date="2011" name="Genome Biol.">
        <title>Comparative genomics of the social amoebae Dictyostelium discoideum and Dictyostelium purpureum.</title>
        <authorList>
            <consortium name="US DOE Joint Genome Institute (JGI-PGF)"/>
            <person name="Sucgang R."/>
            <person name="Kuo A."/>
            <person name="Tian X."/>
            <person name="Salerno W."/>
            <person name="Parikh A."/>
            <person name="Feasley C.L."/>
            <person name="Dalin E."/>
            <person name="Tu H."/>
            <person name="Huang E."/>
            <person name="Barry K."/>
            <person name="Lindquist E."/>
            <person name="Shapiro H."/>
            <person name="Bruce D."/>
            <person name="Schmutz J."/>
            <person name="Salamov A."/>
            <person name="Fey P."/>
            <person name="Gaudet P."/>
            <person name="Anjard C."/>
            <person name="Babu M.M."/>
            <person name="Basu S."/>
            <person name="Bushmanova Y."/>
            <person name="van der Wel H."/>
            <person name="Katoh-Kurasawa M."/>
            <person name="Dinh C."/>
            <person name="Coutinho P.M."/>
            <person name="Saito T."/>
            <person name="Elias M."/>
            <person name="Schaap P."/>
            <person name="Kay R.R."/>
            <person name="Henrissat B."/>
            <person name="Eichinger L."/>
            <person name="Rivero F."/>
            <person name="Putnam N.H."/>
            <person name="West C.M."/>
            <person name="Loomis W.F."/>
            <person name="Chisholm R.L."/>
            <person name="Shaulsky G."/>
            <person name="Strassmann J.E."/>
            <person name="Queller D.C."/>
            <person name="Kuspa A."/>
            <person name="Grigoriev I.V."/>
        </authorList>
    </citation>
    <scope>NUCLEOTIDE SEQUENCE [LARGE SCALE GENOMIC DNA]</scope>
    <source>
        <strain evidence="6">QSDP1</strain>
    </source>
</reference>
<dbReference type="FunCoup" id="F0ZAM1">
    <property type="interactions" value="62"/>
</dbReference>
<feature type="region of interest" description="Disordered" evidence="1">
    <location>
        <begin position="278"/>
        <end position="318"/>
    </location>
</feature>
<dbReference type="Pfam" id="PF00621">
    <property type="entry name" value="RhoGEF"/>
    <property type="match status" value="1"/>
</dbReference>
<dbReference type="PANTHER" id="PTHR12673:SF254">
    <property type="entry name" value="RHOGEF DOMAIN-CONTAINING PROTEIN GXCH"/>
    <property type="match status" value="1"/>
</dbReference>
<dbReference type="InterPro" id="IPR051092">
    <property type="entry name" value="FYVE_RhoGEF_PH"/>
</dbReference>
<dbReference type="GO" id="GO:0005085">
    <property type="term" value="F:guanyl-nucleotide exchange factor activity"/>
    <property type="evidence" value="ECO:0007669"/>
    <property type="project" value="InterPro"/>
</dbReference>
<dbReference type="Gene3D" id="2.30.29.30">
    <property type="entry name" value="Pleckstrin-homology domain (PH domain)/Phosphotyrosine-binding domain (PTB)"/>
    <property type="match status" value="1"/>
</dbReference>
<evidence type="ECO:0000313" key="5">
    <source>
        <dbReference type="EMBL" id="EGC39000.1"/>
    </source>
</evidence>
<dbReference type="PROSITE" id="PS50003">
    <property type="entry name" value="PH_DOMAIN"/>
    <property type="match status" value="1"/>
</dbReference>
<feature type="region of interest" description="Disordered" evidence="1">
    <location>
        <begin position="1063"/>
        <end position="1100"/>
    </location>
</feature>
<dbReference type="SMART" id="SM00033">
    <property type="entry name" value="CH"/>
    <property type="match status" value="3"/>
</dbReference>
<dbReference type="PROSITE" id="PS50021">
    <property type="entry name" value="CH"/>
    <property type="match status" value="3"/>
</dbReference>
<dbReference type="EMBL" id="GL870965">
    <property type="protein sequence ID" value="EGC39000.1"/>
    <property type="molecule type" value="Genomic_DNA"/>
</dbReference>
<dbReference type="GO" id="GO:0051017">
    <property type="term" value="P:actin filament bundle assembly"/>
    <property type="evidence" value="ECO:0007669"/>
    <property type="project" value="EnsemblProtists"/>
</dbReference>
<dbReference type="RefSeq" id="XP_003284453.1">
    <property type="nucleotide sequence ID" value="XM_003284405.1"/>
</dbReference>
<dbReference type="GeneID" id="10506102"/>
<feature type="compositionally biased region" description="Low complexity" evidence="1">
    <location>
        <begin position="1028"/>
        <end position="1039"/>
    </location>
</feature>
<dbReference type="SUPFAM" id="SSF47576">
    <property type="entry name" value="Calponin-homology domain, CH-domain"/>
    <property type="match status" value="2"/>
</dbReference>
<feature type="compositionally biased region" description="Low complexity" evidence="1">
    <location>
        <begin position="278"/>
        <end position="309"/>
    </location>
</feature>
<feature type="compositionally biased region" description="Low complexity" evidence="1">
    <location>
        <begin position="17"/>
        <end position="36"/>
    </location>
</feature>